<dbReference type="PRINTS" id="PR00111">
    <property type="entry name" value="ABHYDROLASE"/>
</dbReference>
<evidence type="ECO:0000313" key="3">
    <source>
        <dbReference type="Proteomes" id="UP000325003"/>
    </source>
</evidence>
<dbReference type="Proteomes" id="UP000325003">
    <property type="component" value="Unassembled WGS sequence"/>
</dbReference>
<dbReference type="Gene3D" id="3.40.50.1820">
    <property type="entry name" value="alpha/beta hydrolase"/>
    <property type="match status" value="1"/>
</dbReference>
<feature type="domain" description="AB hydrolase-1" evidence="1">
    <location>
        <begin position="37"/>
        <end position="260"/>
    </location>
</feature>
<accession>A0A5B1LJN7</accession>
<dbReference type="Pfam" id="PF00561">
    <property type="entry name" value="Abhydrolase_1"/>
    <property type="match status" value="1"/>
</dbReference>
<dbReference type="PANTHER" id="PTHR43433">
    <property type="entry name" value="HYDROLASE, ALPHA/BETA FOLD FAMILY PROTEIN"/>
    <property type="match status" value="1"/>
</dbReference>
<dbReference type="SUPFAM" id="SSF53474">
    <property type="entry name" value="alpha/beta-Hydrolases"/>
    <property type="match status" value="1"/>
</dbReference>
<dbReference type="RefSeq" id="WP_149726405.1">
    <property type="nucleotide sequence ID" value="NZ_VUJV01000001.1"/>
</dbReference>
<protein>
    <submittedName>
        <fullName evidence="2">Poly(3-hydroxyalkanoate) depolymerase</fullName>
    </submittedName>
</protein>
<name>A0A5B1LJN7_9ACTN</name>
<reference evidence="2 3" key="2">
    <citation type="submission" date="2019-09" db="EMBL/GenBank/DDBJ databases">
        <authorList>
            <person name="Jin C."/>
        </authorList>
    </citation>
    <scope>NUCLEOTIDE SEQUENCE [LARGE SCALE GENOMIC DNA]</scope>
    <source>
        <strain evidence="2 3">BN130099</strain>
    </source>
</reference>
<sequence>MTTAASPQVRQVRVVGHDVRVSVRPAVREPGTEPGIPLLLCNGIGASLDLLQPFVDEVDPRIEVISFDVPGVGGSPDPLVPYNFAALAWFVGKLLDRLGHDTYDVLGISWGGGLAQQLAFHNPRRCRRLVLVSTATGSLMVPASPRVLRKMVTPKRYRDPDYAVRVAAELYGGRLREDPARVRELMHDRSRVGSRRGYLLQLLAGAGWSSLPALPFLRQETLVLAGLDDPIIPLVNARIMQRLIPRARLRVYDDGHLGLVTSADTLGPEVSRFLLRNEERVSPSGA</sequence>
<dbReference type="InterPro" id="IPR011942">
    <property type="entry name" value="PHA_depoly_arom"/>
</dbReference>
<dbReference type="InterPro" id="IPR050471">
    <property type="entry name" value="AB_hydrolase"/>
</dbReference>
<evidence type="ECO:0000313" key="2">
    <source>
        <dbReference type="EMBL" id="KAA1420945.1"/>
    </source>
</evidence>
<gene>
    <name evidence="2" type="primary">phaZ</name>
    <name evidence="2" type="ORF">F0U44_00960</name>
</gene>
<dbReference type="NCBIfam" id="TIGR02240">
    <property type="entry name" value="PHA_depoly_arom"/>
    <property type="match status" value="1"/>
</dbReference>
<proteinExistence type="predicted"/>
<dbReference type="EMBL" id="VUJV01000001">
    <property type="protein sequence ID" value="KAA1420945.1"/>
    <property type="molecule type" value="Genomic_DNA"/>
</dbReference>
<dbReference type="InterPro" id="IPR029058">
    <property type="entry name" value="AB_hydrolase_fold"/>
</dbReference>
<reference evidence="2 3" key="1">
    <citation type="submission" date="2019-09" db="EMBL/GenBank/DDBJ databases">
        <title>Nocardioides panacisoli sp. nov., isolated from the soil of a ginseng field.</title>
        <authorList>
            <person name="Cho C."/>
        </authorList>
    </citation>
    <scope>NUCLEOTIDE SEQUENCE [LARGE SCALE GENOMIC DNA]</scope>
    <source>
        <strain evidence="2 3">BN130099</strain>
    </source>
</reference>
<keyword evidence="3" id="KW-1185">Reference proteome</keyword>
<dbReference type="GO" id="GO:0004806">
    <property type="term" value="F:triacylglycerol lipase activity"/>
    <property type="evidence" value="ECO:0007669"/>
    <property type="project" value="TreeGrafter"/>
</dbReference>
<dbReference type="PANTHER" id="PTHR43433:SF5">
    <property type="entry name" value="AB HYDROLASE-1 DOMAIN-CONTAINING PROTEIN"/>
    <property type="match status" value="1"/>
</dbReference>
<dbReference type="GO" id="GO:0046503">
    <property type="term" value="P:glycerolipid catabolic process"/>
    <property type="evidence" value="ECO:0007669"/>
    <property type="project" value="TreeGrafter"/>
</dbReference>
<evidence type="ECO:0000259" key="1">
    <source>
        <dbReference type="Pfam" id="PF00561"/>
    </source>
</evidence>
<comment type="caution">
    <text evidence="2">The sequence shown here is derived from an EMBL/GenBank/DDBJ whole genome shotgun (WGS) entry which is preliminary data.</text>
</comment>
<dbReference type="InterPro" id="IPR000073">
    <property type="entry name" value="AB_hydrolase_1"/>
</dbReference>
<dbReference type="AlphaFoldDB" id="A0A5B1LJN7"/>
<organism evidence="2 3">
    <name type="scientific">Nocardioides humilatus</name>
    <dbReference type="NCBI Taxonomy" id="2607660"/>
    <lineage>
        <taxon>Bacteria</taxon>
        <taxon>Bacillati</taxon>
        <taxon>Actinomycetota</taxon>
        <taxon>Actinomycetes</taxon>
        <taxon>Propionibacteriales</taxon>
        <taxon>Nocardioidaceae</taxon>
        <taxon>Nocardioides</taxon>
    </lineage>
</organism>